<gene>
    <name evidence="2" type="ORF">FEQUK3_LOCUS3829</name>
</gene>
<feature type="domain" description="F-box" evidence="1">
    <location>
        <begin position="1"/>
        <end position="52"/>
    </location>
</feature>
<dbReference type="EMBL" id="CAJSTJ010000122">
    <property type="protein sequence ID" value="CAG7558065.1"/>
    <property type="molecule type" value="Genomic_DNA"/>
</dbReference>
<accession>A0A8J2NFE3</accession>
<evidence type="ECO:0000313" key="3">
    <source>
        <dbReference type="Proteomes" id="UP000693738"/>
    </source>
</evidence>
<protein>
    <recommendedName>
        <fullName evidence="1">F-box domain-containing protein</fullName>
    </recommendedName>
</protein>
<evidence type="ECO:0000259" key="1">
    <source>
        <dbReference type="PROSITE" id="PS50181"/>
    </source>
</evidence>
<dbReference type="Proteomes" id="UP000693738">
    <property type="component" value="Unassembled WGS sequence"/>
</dbReference>
<organism evidence="2 3">
    <name type="scientific">Fusarium equiseti</name>
    <name type="common">Fusarium scirpi</name>
    <dbReference type="NCBI Taxonomy" id="61235"/>
    <lineage>
        <taxon>Eukaryota</taxon>
        <taxon>Fungi</taxon>
        <taxon>Dikarya</taxon>
        <taxon>Ascomycota</taxon>
        <taxon>Pezizomycotina</taxon>
        <taxon>Sordariomycetes</taxon>
        <taxon>Hypocreomycetidae</taxon>
        <taxon>Hypocreales</taxon>
        <taxon>Nectriaceae</taxon>
        <taxon>Fusarium</taxon>
        <taxon>Fusarium incarnatum-equiseti species complex</taxon>
    </lineage>
</organism>
<comment type="caution">
    <text evidence="2">The sequence shown here is derived from an EMBL/GenBank/DDBJ whole genome shotgun (WGS) entry which is preliminary data.</text>
</comment>
<dbReference type="Pfam" id="PF12937">
    <property type="entry name" value="F-box-like"/>
    <property type="match status" value="1"/>
</dbReference>
<name>A0A8J2NFE3_FUSEQ</name>
<dbReference type="PROSITE" id="PS50181">
    <property type="entry name" value="FBOX"/>
    <property type="match status" value="1"/>
</dbReference>
<evidence type="ECO:0000313" key="2">
    <source>
        <dbReference type="EMBL" id="CAG7558065.1"/>
    </source>
</evidence>
<sequence>MARLTDIPNEILEHIFNYVSDINQPDIFALRLVSKRFNEIAAPLRVRNWSDDGDYGHYSANDSIVTLDRFALELLRYPELRSRVRSLNFTWIQTPHDHDPARVGLRSANLELLAKAAEELLPDLASSTDLGQQIRRVWDDGIAVLVLVWTTNLERLTLTIPKIPRDGDWHYYNTLLILRLAKQLALRFVARHPRPTQALPLAKLRHLDFRYWGIGNWNPVHEINMRQLTPFLYLPSLKNLQITCVGEDYEDLDDLDASGQDSYSMRYPKRTSPIESVVLATQHITMHGLRSVLRACKNLKVFRAEFAEMGDESSTRPEHSYSLLARCLIDHASSLQELDLETYKHDTDWTHNFGQLHQCFLKLTKLRKLSIPVSFNSIHEIYLSGYDRKWISHHPLPPSIEYLKLYDSLRPILSTCKLGKSAFVTELGKDLGVVTSIVSKAGGNGRLSQLKYIDCAAVVRDDPTMKWVEELKQLAKERGVQVLLGDYDPSEDVIMEDL</sequence>
<dbReference type="AlphaFoldDB" id="A0A8J2NFE3"/>
<dbReference type="InterPro" id="IPR001810">
    <property type="entry name" value="F-box_dom"/>
</dbReference>
<reference evidence="2" key="1">
    <citation type="submission" date="2021-05" db="EMBL/GenBank/DDBJ databases">
        <authorList>
            <person name="Khan N."/>
        </authorList>
    </citation>
    <scope>NUCLEOTIDE SEQUENCE</scope>
</reference>
<proteinExistence type="predicted"/>